<protein>
    <recommendedName>
        <fullName evidence="5">Putative nuclease HARBI1</fullName>
    </recommendedName>
    <alternativeName>
        <fullName evidence="11">Harbinger transposase-derived nuclease</fullName>
    </alternativeName>
</protein>
<evidence type="ECO:0000313" key="15">
    <source>
        <dbReference type="EMBL" id="CAH1957609.1"/>
    </source>
</evidence>
<sequence>MKVCVRYLGDSGYQQGIGQELGVSQATVSRTVNRVVNSIVAQSNEWIKFPTTNHELMEAKRIWQSMYKFPTAIGVTDSTHILILKPNRHREYINRKGKATLNVQATCDAREIFTSVDVSCPRSVHDSRIWRNSQTRSQLINKANVVLLGDDVYVKIRNGLCKLWSTTVSDAECNELPRQLQAVTSQDMSLKIQIPVNLLLLLGGYPREYKVIIMNMKTRIRLYFYLFLRSKTLYFYLMLSRICFSFMNTAQ</sequence>
<keyword evidence="9" id="KW-0378">Hydrolase</keyword>
<accession>A0A9P0JMH0</accession>
<comment type="cofactor">
    <cofactor evidence="1">
        <name>a divalent metal cation</name>
        <dbReference type="ChEBI" id="CHEBI:60240"/>
    </cofactor>
</comment>
<dbReference type="GO" id="GO:0005634">
    <property type="term" value="C:nucleus"/>
    <property type="evidence" value="ECO:0007669"/>
    <property type="project" value="UniProtKB-SubCell"/>
</dbReference>
<dbReference type="Pfam" id="PF13359">
    <property type="entry name" value="DDE_Tnp_4"/>
    <property type="match status" value="1"/>
</dbReference>
<organism evidence="15 16">
    <name type="scientific">Acanthoscelides obtectus</name>
    <name type="common">Bean weevil</name>
    <name type="synonym">Bruchus obtectus</name>
    <dbReference type="NCBI Taxonomy" id="200917"/>
    <lineage>
        <taxon>Eukaryota</taxon>
        <taxon>Metazoa</taxon>
        <taxon>Ecdysozoa</taxon>
        <taxon>Arthropoda</taxon>
        <taxon>Hexapoda</taxon>
        <taxon>Insecta</taxon>
        <taxon>Pterygota</taxon>
        <taxon>Neoptera</taxon>
        <taxon>Endopterygota</taxon>
        <taxon>Coleoptera</taxon>
        <taxon>Polyphaga</taxon>
        <taxon>Cucujiformia</taxon>
        <taxon>Chrysomeloidea</taxon>
        <taxon>Chrysomelidae</taxon>
        <taxon>Bruchinae</taxon>
        <taxon>Bruchini</taxon>
        <taxon>Acanthoscelides</taxon>
    </lineage>
</organism>
<dbReference type="PRINTS" id="PR02086">
    <property type="entry name" value="PUTNUCHARBI1"/>
</dbReference>
<evidence type="ECO:0000256" key="12">
    <source>
        <dbReference type="ARBA" id="ARBA00045850"/>
    </source>
</evidence>
<gene>
    <name evidence="15" type="ORF">ACAOBT_LOCUS2191</name>
</gene>
<comment type="similarity">
    <text evidence="4">Belongs to the HARBI1 family.</text>
</comment>
<comment type="subcellular location">
    <subcellularLocation>
        <location evidence="3">Cytoplasm</location>
    </subcellularLocation>
    <subcellularLocation>
        <location evidence="2">Nucleus</location>
    </subcellularLocation>
</comment>
<keyword evidence="13" id="KW-0812">Transmembrane</keyword>
<dbReference type="AlphaFoldDB" id="A0A9P0JMH0"/>
<dbReference type="GO" id="GO:0005737">
    <property type="term" value="C:cytoplasm"/>
    <property type="evidence" value="ECO:0007669"/>
    <property type="project" value="UniProtKB-SubCell"/>
</dbReference>
<evidence type="ECO:0000256" key="5">
    <source>
        <dbReference type="ARBA" id="ARBA00015519"/>
    </source>
</evidence>
<keyword evidence="10" id="KW-0539">Nucleus</keyword>
<keyword evidence="8" id="KW-0479">Metal-binding</keyword>
<evidence type="ECO:0000256" key="8">
    <source>
        <dbReference type="ARBA" id="ARBA00022723"/>
    </source>
</evidence>
<evidence type="ECO:0000256" key="4">
    <source>
        <dbReference type="ARBA" id="ARBA00006958"/>
    </source>
</evidence>
<reference evidence="15" key="1">
    <citation type="submission" date="2022-03" db="EMBL/GenBank/DDBJ databases">
        <authorList>
            <person name="Sayadi A."/>
        </authorList>
    </citation>
    <scope>NUCLEOTIDE SEQUENCE</scope>
</reference>
<evidence type="ECO:0000313" key="16">
    <source>
        <dbReference type="Proteomes" id="UP001152888"/>
    </source>
</evidence>
<comment type="function">
    <text evidence="12">Transposase-derived protein that may have nuclease activity. Does not have transposase activity.</text>
</comment>
<evidence type="ECO:0000256" key="3">
    <source>
        <dbReference type="ARBA" id="ARBA00004496"/>
    </source>
</evidence>
<dbReference type="InterPro" id="IPR027806">
    <property type="entry name" value="HARBI1_dom"/>
</dbReference>
<feature type="transmembrane region" description="Helical" evidence="13">
    <location>
        <begin position="222"/>
        <end position="247"/>
    </location>
</feature>
<keyword evidence="13" id="KW-1133">Transmembrane helix</keyword>
<evidence type="ECO:0000256" key="7">
    <source>
        <dbReference type="ARBA" id="ARBA00022722"/>
    </source>
</evidence>
<dbReference type="GO" id="GO:0004518">
    <property type="term" value="F:nuclease activity"/>
    <property type="evidence" value="ECO:0007669"/>
    <property type="project" value="UniProtKB-KW"/>
</dbReference>
<evidence type="ECO:0000256" key="10">
    <source>
        <dbReference type="ARBA" id="ARBA00023242"/>
    </source>
</evidence>
<dbReference type="Proteomes" id="UP001152888">
    <property type="component" value="Unassembled WGS sequence"/>
</dbReference>
<dbReference type="PANTHER" id="PTHR22930">
    <property type="match status" value="1"/>
</dbReference>
<evidence type="ECO:0000256" key="6">
    <source>
        <dbReference type="ARBA" id="ARBA00022490"/>
    </source>
</evidence>
<comment type="caution">
    <text evidence="15">The sequence shown here is derived from an EMBL/GenBank/DDBJ whole genome shotgun (WGS) entry which is preliminary data.</text>
</comment>
<evidence type="ECO:0000259" key="14">
    <source>
        <dbReference type="Pfam" id="PF13359"/>
    </source>
</evidence>
<dbReference type="PANTHER" id="PTHR22930:SF250">
    <property type="entry name" value="NUCLEASE HARBI1-LIKE PROTEIN"/>
    <property type="match status" value="1"/>
</dbReference>
<keyword evidence="16" id="KW-1185">Reference proteome</keyword>
<dbReference type="GO" id="GO:0046872">
    <property type="term" value="F:metal ion binding"/>
    <property type="evidence" value="ECO:0007669"/>
    <property type="project" value="UniProtKB-KW"/>
</dbReference>
<name>A0A9P0JMH0_ACAOB</name>
<evidence type="ECO:0000256" key="9">
    <source>
        <dbReference type="ARBA" id="ARBA00022801"/>
    </source>
</evidence>
<keyword evidence="6" id="KW-0963">Cytoplasm</keyword>
<feature type="domain" description="DDE Tnp4" evidence="14">
    <location>
        <begin position="77"/>
        <end position="157"/>
    </location>
</feature>
<dbReference type="InterPro" id="IPR026103">
    <property type="entry name" value="HARBI1_animal"/>
</dbReference>
<evidence type="ECO:0000256" key="2">
    <source>
        <dbReference type="ARBA" id="ARBA00004123"/>
    </source>
</evidence>
<dbReference type="GO" id="GO:0016787">
    <property type="term" value="F:hydrolase activity"/>
    <property type="evidence" value="ECO:0007669"/>
    <property type="project" value="UniProtKB-KW"/>
</dbReference>
<proteinExistence type="inferred from homology"/>
<evidence type="ECO:0000256" key="1">
    <source>
        <dbReference type="ARBA" id="ARBA00001968"/>
    </source>
</evidence>
<evidence type="ECO:0000256" key="11">
    <source>
        <dbReference type="ARBA" id="ARBA00030126"/>
    </source>
</evidence>
<dbReference type="InterPro" id="IPR045249">
    <property type="entry name" value="HARBI1-like"/>
</dbReference>
<evidence type="ECO:0000256" key="13">
    <source>
        <dbReference type="SAM" id="Phobius"/>
    </source>
</evidence>
<dbReference type="EMBL" id="CAKOFQ010006672">
    <property type="protein sequence ID" value="CAH1957609.1"/>
    <property type="molecule type" value="Genomic_DNA"/>
</dbReference>
<keyword evidence="7" id="KW-0540">Nuclease</keyword>
<keyword evidence="13" id="KW-0472">Membrane</keyword>
<dbReference type="OrthoDB" id="6605059at2759"/>